<proteinExistence type="predicted"/>
<evidence type="ECO:0000313" key="2">
    <source>
        <dbReference type="Proteomes" id="UP000515202"/>
    </source>
</evidence>
<sequence length="87" mass="9170">MFSRKAAGSRARYVDVLNPGGRRHPTPHPGSPVRTTPRRSSGCRRGRAGPRGARPGAPGVKLCRCAPCFGPSTPPSGRPPGRRAFAL</sequence>
<feature type="compositionally biased region" description="Low complexity" evidence="1">
    <location>
        <begin position="31"/>
        <end position="40"/>
    </location>
</feature>
<reference evidence="3" key="1">
    <citation type="submission" date="2025-08" db="UniProtKB">
        <authorList>
            <consortium name="RefSeq"/>
        </authorList>
    </citation>
    <scope>IDENTIFICATION</scope>
    <source>
        <tissue evidence="3">Kidney</tissue>
    </source>
</reference>
<keyword evidence="2" id="KW-1185">Reference proteome</keyword>
<evidence type="ECO:0000313" key="3">
    <source>
        <dbReference type="RefSeq" id="XP_023392205.1"/>
    </source>
</evidence>
<accession>A0A6P6CZ54</accession>
<dbReference type="Proteomes" id="UP000515202">
    <property type="component" value="Unplaced"/>
</dbReference>
<dbReference type="AlphaFoldDB" id="A0A6P6CZ54"/>
<dbReference type="RefSeq" id="XP_023392205.1">
    <property type="nucleotide sequence ID" value="XM_023536437.1"/>
</dbReference>
<name>A0A6P6CZ54_PTEVA</name>
<protein>
    <submittedName>
        <fullName evidence="3">Protein transport protein Sec16A-like</fullName>
    </submittedName>
</protein>
<organism evidence="2 3">
    <name type="scientific">Pteropus vampyrus</name>
    <name type="common">Large flying fox</name>
    <dbReference type="NCBI Taxonomy" id="132908"/>
    <lineage>
        <taxon>Eukaryota</taxon>
        <taxon>Metazoa</taxon>
        <taxon>Chordata</taxon>
        <taxon>Craniata</taxon>
        <taxon>Vertebrata</taxon>
        <taxon>Euteleostomi</taxon>
        <taxon>Mammalia</taxon>
        <taxon>Eutheria</taxon>
        <taxon>Laurasiatheria</taxon>
        <taxon>Chiroptera</taxon>
        <taxon>Yinpterochiroptera</taxon>
        <taxon>Pteropodoidea</taxon>
        <taxon>Pteropodidae</taxon>
        <taxon>Pteropodinae</taxon>
        <taxon>Pteropus</taxon>
    </lineage>
</organism>
<gene>
    <name evidence="3" type="primary">LOC111745526</name>
</gene>
<dbReference type="KEGG" id="pvp:111745526"/>
<evidence type="ECO:0000256" key="1">
    <source>
        <dbReference type="SAM" id="MobiDB-lite"/>
    </source>
</evidence>
<dbReference type="GeneID" id="111745526"/>
<feature type="region of interest" description="Disordered" evidence="1">
    <location>
        <begin position="1"/>
        <end position="58"/>
    </location>
</feature>